<dbReference type="Gene3D" id="3.90.320.10">
    <property type="match status" value="1"/>
</dbReference>
<dbReference type="PATRIC" id="fig|401562.3.peg.3385"/>
<dbReference type="Pfam" id="PF12705">
    <property type="entry name" value="PDDEXK_1"/>
    <property type="match status" value="1"/>
</dbReference>
<evidence type="ECO:0000313" key="3">
    <source>
        <dbReference type="Proteomes" id="UP000078272"/>
    </source>
</evidence>
<feature type="domain" description="PD-(D/E)XK endonuclease-like" evidence="1">
    <location>
        <begin position="754"/>
        <end position="993"/>
    </location>
</feature>
<evidence type="ECO:0000313" key="2">
    <source>
        <dbReference type="EMBL" id="KTQ88144.1"/>
    </source>
</evidence>
<comment type="caution">
    <text evidence="2">The sequence shown here is derived from an EMBL/GenBank/DDBJ whole genome shotgun (WGS) entry which is preliminary data.</text>
</comment>
<dbReference type="AlphaFoldDB" id="A0A175R6V3"/>
<dbReference type="eggNOG" id="COG2887">
    <property type="taxonomic scope" value="Bacteria"/>
</dbReference>
<dbReference type="RefSeq" id="WP_058636001.1">
    <property type="nucleotide sequence ID" value="NZ_LDPZ01000042.1"/>
</dbReference>
<reference evidence="2 3" key="1">
    <citation type="journal article" date="2016" name="Front. Microbiol.">
        <title>Genomic Resource of Rice Seed Associated Bacteria.</title>
        <authorList>
            <person name="Midha S."/>
            <person name="Bansal K."/>
            <person name="Sharma S."/>
            <person name="Kumar N."/>
            <person name="Patil P.P."/>
            <person name="Chaudhry V."/>
            <person name="Patil P.B."/>
        </authorList>
    </citation>
    <scope>NUCLEOTIDE SEQUENCE [LARGE SCALE GENOMIC DNA]</scope>
    <source>
        <strain evidence="2 3">NS226</strain>
    </source>
</reference>
<dbReference type="InterPro" id="IPR027417">
    <property type="entry name" value="P-loop_NTPase"/>
</dbReference>
<dbReference type="SUPFAM" id="SSF52540">
    <property type="entry name" value="P-loop containing nucleoside triphosphate hydrolases"/>
    <property type="match status" value="1"/>
</dbReference>
<dbReference type="InterPro" id="IPR011335">
    <property type="entry name" value="Restrct_endonuc-II-like"/>
</dbReference>
<proteinExistence type="predicted"/>
<dbReference type="InterPro" id="IPR038726">
    <property type="entry name" value="PDDEXK_AddAB-type"/>
</dbReference>
<evidence type="ECO:0000259" key="1">
    <source>
        <dbReference type="Pfam" id="PF12705"/>
    </source>
</evidence>
<dbReference type="Proteomes" id="UP000078272">
    <property type="component" value="Unassembled WGS sequence"/>
</dbReference>
<accession>A0A175R6V3</accession>
<dbReference type="SUPFAM" id="SSF52980">
    <property type="entry name" value="Restriction endonuclease-like"/>
    <property type="match status" value="1"/>
</dbReference>
<dbReference type="InterPro" id="IPR014153">
    <property type="entry name" value="Ds_break_AddB"/>
</dbReference>
<protein>
    <recommendedName>
        <fullName evidence="1">PD-(D/E)XK endonuclease-like domain-containing protein</fullName>
    </recommendedName>
</protein>
<name>A0A175R6V3_9HYPH</name>
<dbReference type="eggNOG" id="COG3893">
    <property type="taxonomic scope" value="Bacteria"/>
</dbReference>
<gene>
    <name evidence="2" type="ORF">NS226_17265</name>
</gene>
<sequence length="1036" mass="113478">MRPNVFSISPGLPFLPTLADGILSGRFLPGLSFADDPLALAELTILVPTRRAVRSLGEEFAKRLGGAAAILPRIRPLGDADDPSALFEEGPGAELIAEMNALERRLLLGRLVRIWKESLNRASLRLLAGEELILPASSADALYLAQDLCAFLDEAVNEEAGLGQLAQLAPDRLAEWWQLTLTFLQILTEQWPAILEERGMQDRAAARVRWFDAEAERLRRAQPKAPIIVAGTTATAPSTVRYLQAIANLPNGALILPGVDCHLDEESFQAIDAKRSIAAPGHPQHVMRRILGGLLIGRDLVHSLAPDEGDPLLARERFMSDALRPAETTDLWAEQATKHGRTALDGLELIEASDEREEALAIAVAIRDALSDPEATVALTTPDRNLARRVEAELERFGVQANDSAGRPLWATPPGTFTQLALTTALEPGDPVALLSLLKHPLLRLGLPAADARDAARVVELIALRGGTGTADGATLASLFQRRRAEAEAPGSRAPRPVRLLSDEDRDKAARLCEALEQALKPLAGLRNDGEGEIADYAVCLTRVLEALGRDENGKPTNLYAEEAGIALRDFLRSLVSAPDTGFAFRPEELPDVVRALMNDVTVQPRGGLSQRVFVWGALEARLQNVDVMILGGLNEGVWPRAARSDAFLSRVMRTEIALDPPERRIGLAAHDLWMALGNKRVIMARAHRSGGSPAIRSRWLQRILTLAGKAGEAELLERGRVYLDHARQLDAVEPQPPARRPEPCPPLEVRPRRASVTEVETWVRDPYAIYARRILRLDPLPEMLRAPGAPERGNLYHAILHRFVAEGVDPAAEDAEAKLLAIAREEFAREKLPAEIEAIWWPRMETLARNMIEWERERAPGIAESFTEIRGEVAFPDLDFTLTGYADRIDRLRDGRIEIVDYKTGTHPSVKQARTLLAPQLPLEAAMARLGGFEALGPVSSVADLLYVRLREREFYDERLAHGGGRTGEPQSGDDLAAAALASFRRLVAAYRAADKTYPSRTRPFLAGDTSGPYDHLARAREWSVAGPAEEGEAQ</sequence>
<dbReference type="STRING" id="401562.NS365_14945"/>
<dbReference type="OrthoDB" id="9780606at2"/>
<dbReference type="NCBIfam" id="TIGR02786">
    <property type="entry name" value="addB_alphas"/>
    <property type="match status" value="1"/>
</dbReference>
<organism evidence="2 3">
    <name type="scientific">Aureimonas ureilytica</name>
    <dbReference type="NCBI Taxonomy" id="401562"/>
    <lineage>
        <taxon>Bacteria</taxon>
        <taxon>Pseudomonadati</taxon>
        <taxon>Pseudomonadota</taxon>
        <taxon>Alphaproteobacteria</taxon>
        <taxon>Hyphomicrobiales</taxon>
        <taxon>Aurantimonadaceae</taxon>
        <taxon>Aureimonas</taxon>
    </lineage>
</organism>
<dbReference type="InterPro" id="IPR011604">
    <property type="entry name" value="PDDEXK-like_dom_sf"/>
</dbReference>
<dbReference type="EMBL" id="LDPZ01000042">
    <property type="protein sequence ID" value="KTQ88144.1"/>
    <property type="molecule type" value="Genomic_DNA"/>
</dbReference>